<protein>
    <submittedName>
        <fullName evidence="1">Rab-GTPase-TBC domain-containing protein</fullName>
    </submittedName>
</protein>
<organism evidence="1 2">
    <name type="scientific">Irpex rosettiformis</name>
    <dbReference type="NCBI Taxonomy" id="378272"/>
    <lineage>
        <taxon>Eukaryota</taxon>
        <taxon>Fungi</taxon>
        <taxon>Dikarya</taxon>
        <taxon>Basidiomycota</taxon>
        <taxon>Agaricomycotina</taxon>
        <taxon>Agaricomycetes</taxon>
        <taxon>Polyporales</taxon>
        <taxon>Irpicaceae</taxon>
        <taxon>Irpex</taxon>
    </lineage>
</organism>
<reference evidence="1" key="1">
    <citation type="journal article" date="2021" name="Environ. Microbiol.">
        <title>Gene family expansions and transcriptome signatures uncover fungal adaptations to wood decay.</title>
        <authorList>
            <person name="Hage H."/>
            <person name="Miyauchi S."/>
            <person name="Viragh M."/>
            <person name="Drula E."/>
            <person name="Min B."/>
            <person name="Chaduli D."/>
            <person name="Navarro D."/>
            <person name="Favel A."/>
            <person name="Norest M."/>
            <person name="Lesage-Meessen L."/>
            <person name="Balint B."/>
            <person name="Merenyi Z."/>
            <person name="de Eugenio L."/>
            <person name="Morin E."/>
            <person name="Martinez A.T."/>
            <person name="Baldrian P."/>
            <person name="Stursova M."/>
            <person name="Martinez M.J."/>
            <person name="Novotny C."/>
            <person name="Magnuson J.K."/>
            <person name="Spatafora J.W."/>
            <person name="Maurice S."/>
            <person name="Pangilinan J."/>
            <person name="Andreopoulos W."/>
            <person name="LaButti K."/>
            <person name="Hundley H."/>
            <person name="Na H."/>
            <person name="Kuo A."/>
            <person name="Barry K."/>
            <person name="Lipzen A."/>
            <person name="Henrissat B."/>
            <person name="Riley R."/>
            <person name="Ahrendt S."/>
            <person name="Nagy L.G."/>
            <person name="Grigoriev I.V."/>
            <person name="Martin F."/>
            <person name="Rosso M.N."/>
        </authorList>
    </citation>
    <scope>NUCLEOTIDE SEQUENCE</scope>
    <source>
        <strain evidence="1">CBS 384.51</strain>
    </source>
</reference>
<dbReference type="Proteomes" id="UP001055072">
    <property type="component" value="Unassembled WGS sequence"/>
</dbReference>
<evidence type="ECO:0000313" key="2">
    <source>
        <dbReference type="Proteomes" id="UP001055072"/>
    </source>
</evidence>
<gene>
    <name evidence="1" type="ORF">BDY19DRAFT_886076</name>
</gene>
<accession>A0ACB8UAL7</accession>
<name>A0ACB8UAL7_9APHY</name>
<keyword evidence="2" id="KW-1185">Reference proteome</keyword>
<dbReference type="EMBL" id="MU274906">
    <property type="protein sequence ID" value="KAI0091279.1"/>
    <property type="molecule type" value="Genomic_DNA"/>
</dbReference>
<proteinExistence type="predicted"/>
<sequence>MASSSATLKTPTHAHPLLADDPTGSPKGRRRAGQGGSSASRDGSSYFTLQLENSANGASPQMSWDGSVRGKRVKRKSTLNDTAPPPLIVVESSSSAIEPPWFDNTLLQEISSELDIPNVPEILDIHWHDYSDDGIRSTVPRLFPANSPAEQPIDPYHTTIRVLSSAVHKLSKARIELEEDRRKLMQKDSARRARAAELMKELQPTEQDVARRVLQALFPEDEEEEVIHKKQSLLSLTGSLTEAIENEGPMSRSLPEHSDILSPTLMNTPSVDDTEVMPSTYSAPSHSSAVATPYSADSNDGVDAPDDSQLSASDAKLSKLDRSSLGDWMGTWWQKKSKNSRSSPSFRDGDSLSVADKTLDTDGSCPTPSDTSEPSTAPAREQNRKTSSRSMFGTLGFSMLNPASLSSNKRRTTPTPPINTRTNTLATKALETSEGIPSSLVTEASSMSGDIFINRQDAGSVTSSSTPAIIPDSEQPQGMAIRAIVNATRVMTSDPSSILVDRGEDMGELVARLAYELVCNARDTGLDIRNPEKARKEKARRNARIYARALSKTLSAVSSDEPPVLGRSVSSNAEKPRNYSLRQGTMSFSALASPLFGSFMSQQPQLSQPTDGTRNPAEPRATPQSPQPPKAGSVPLESIIPTDSKPPTQYLSRTYTPLTSRDFHFSIPVSDAASGTSTGSELRPEGMTDRFGFIYEASLYDLLLLLRAKHCENPAPACLTGVKVADRSESNNWSEDEAEVAALTVQINKEPCNYDCSDISDASSIKTTSTRPALLPQTGDLESQPISRPNSPTSNHGRPRSSTVTPSSNKKLRVKSSTSILAVDADTPKHVCPETIKKLLAVLRDIHDERQGSQRKEWDAFVNQRSKSLRGTSGVVSKVSSTEGRAAVMLGLGTGLDEEELSHSEGLVGFAQLGLSSDRREFDRLVRQGIPLAYRSKVWFECSGALEMREPGLFSDLLSEVDEGSNAVREIEKDVCRTMPLNVFFGRTGAGVDKLRRVLKAYSWRNPAVGYCQGMNLVTSTLLLVHADEEEAFWMLCAIVERILPPTFFSPSLISSRACPLVLLDYVQEMLPKLHSHLTSLGVDLGAICFSWFLSLFTDCLPIETLFRVWDVFIVDGLDVLFRVALAILRNNEQELLDCDSIPAVYVALESLPNRMWRSDKLLKREVELRSVVVHSDLLKRRERHSKALREFAT</sequence>
<evidence type="ECO:0000313" key="1">
    <source>
        <dbReference type="EMBL" id="KAI0091279.1"/>
    </source>
</evidence>
<comment type="caution">
    <text evidence="1">The sequence shown here is derived from an EMBL/GenBank/DDBJ whole genome shotgun (WGS) entry which is preliminary data.</text>
</comment>